<sequence length="246" mass="27445">MEGRWLKGLFEKECVTRGFTSGQTAELLDALDSLIEMIDSLGFCLSEEPDLLSQWRGYADDGYGVSIGFSKAFLSKNVDALGADMPGYTLKKVGYGELHGEGALETVFEHLEKARSDGLFERIGLLNFPQEEHEKESLLKRRVAAKIPLLLLIGDLFAVKNPAFREEKEWRLVSLSGGAFSDSKQYHTRRDGLVPFRGYALPIDENPIGELVLGPRNNSRPSDVRNFLESFGFMNVGIKKSSASYR</sequence>
<reference evidence="2" key="1">
    <citation type="journal article" date="2019" name="Int. J. Syst. Evol. Microbiol.">
        <title>The Global Catalogue of Microorganisms (GCM) 10K type strain sequencing project: providing services to taxonomists for standard genome sequencing and annotation.</title>
        <authorList>
            <consortium name="The Broad Institute Genomics Platform"/>
            <consortium name="The Broad Institute Genome Sequencing Center for Infectious Disease"/>
            <person name="Wu L."/>
            <person name="Ma J."/>
        </authorList>
    </citation>
    <scope>NUCLEOTIDE SEQUENCE [LARGE SCALE GENOMIC DNA]</scope>
    <source>
        <strain evidence="2">CGMCC 1.12922</strain>
    </source>
</reference>
<organism evidence="1 2">
    <name type="scientific">Sinisalibacter lacisalsi</name>
    <dbReference type="NCBI Taxonomy" id="1526570"/>
    <lineage>
        <taxon>Bacteria</taxon>
        <taxon>Pseudomonadati</taxon>
        <taxon>Pseudomonadota</taxon>
        <taxon>Alphaproteobacteria</taxon>
        <taxon>Rhodobacterales</taxon>
        <taxon>Roseobacteraceae</taxon>
        <taxon>Sinisalibacter</taxon>
    </lineage>
</organism>
<evidence type="ECO:0000313" key="1">
    <source>
        <dbReference type="EMBL" id="GGD41074.1"/>
    </source>
</evidence>
<evidence type="ECO:0008006" key="3">
    <source>
        <dbReference type="Google" id="ProtNLM"/>
    </source>
</evidence>
<gene>
    <name evidence="1" type="ORF">GCM10011358_26160</name>
</gene>
<accession>A0ABQ1QRG0</accession>
<evidence type="ECO:0000313" key="2">
    <source>
        <dbReference type="Proteomes" id="UP000617355"/>
    </source>
</evidence>
<comment type="caution">
    <text evidence="1">The sequence shown here is derived from an EMBL/GenBank/DDBJ whole genome shotgun (WGS) entry which is preliminary data.</text>
</comment>
<dbReference type="EMBL" id="BMGI01000004">
    <property type="protein sequence ID" value="GGD41074.1"/>
    <property type="molecule type" value="Genomic_DNA"/>
</dbReference>
<dbReference type="RefSeq" id="WP_188528458.1">
    <property type="nucleotide sequence ID" value="NZ_BMGI01000004.1"/>
</dbReference>
<dbReference type="Proteomes" id="UP000617355">
    <property type="component" value="Unassembled WGS sequence"/>
</dbReference>
<keyword evidence="2" id="KW-1185">Reference proteome</keyword>
<proteinExistence type="predicted"/>
<dbReference type="InterPro" id="IPR021352">
    <property type="entry name" value="DUF2971"/>
</dbReference>
<name>A0ABQ1QRG0_9RHOB</name>
<protein>
    <recommendedName>
        <fullName evidence="3">DUF2971 domain-containing protein</fullName>
    </recommendedName>
</protein>
<dbReference type="Pfam" id="PF11185">
    <property type="entry name" value="DUF2971"/>
    <property type="match status" value="1"/>
</dbReference>